<dbReference type="InterPro" id="IPR005368">
    <property type="entry name" value="UPF0175"/>
</dbReference>
<proteinExistence type="inferred from homology"/>
<dbReference type="Proteomes" id="UP000306007">
    <property type="component" value="Chromosome"/>
</dbReference>
<keyword evidence="3" id="KW-1185">Reference proteome</keyword>
<dbReference type="RefSeq" id="WP_139679993.1">
    <property type="nucleotide sequence ID" value="NZ_CP040846.1"/>
</dbReference>
<dbReference type="OrthoDB" id="93800at2157"/>
<dbReference type="InterPro" id="IPR052264">
    <property type="entry name" value="UPF0175_domain"/>
</dbReference>
<gene>
    <name evidence="2" type="ORF">FH039_01820</name>
</gene>
<dbReference type="GeneID" id="40473882"/>
<accession>A0A4Y5SJL9</accession>
<protein>
    <submittedName>
        <fullName evidence="2">UPF0175 family protein</fullName>
    </submittedName>
</protein>
<dbReference type="AlphaFoldDB" id="A0A4Y5SJL9"/>
<evidence type="ECO:0000313" key="2">
    <source>
        <dbReference type="EMBL" id="QDA30604.1"/>
    </source>
</evidence>
<comment type="similarity">
    <text evidence="1">Belongs to the UPF0175 family.</text>
</comment>
<organism evidence="2 3">
    <name type="scientific">Thermococcus indicus</name>
    <dbReference type="NCBI Taxonomy" id="2586643"/>
    <lineage>
        <taxon>Archaea</taxon>
        <taxon>Methanobacteriati</taxon>
        <taxon>Methanobacteriota</taxon>
        <taxon>Thermococci</taxon>
        <taxon>Thermococcales</taxon>
        <taxon>Thermococcaceae</taxon>
        <taxon>Thermococcus</taxon>
    </lineage>
</organism>
<dbReference type="KEGG" id="tic:FH039_01820"/>
<evidence type="ECO:0000256" key="1">
    <source>
        <dbReference type="ARBA" id="ARBA00005651"/>
    </source>
</evidence>
<evidence type="ECO:0000313" key="3">
    <source>
        <dbReference type="Proteomes" id="UP000306007"/>
    </source>
</evidence>
<dbReference type="PANTHER" id="PTHR37525:SF1">
    <property type="entry name" value="UPF0175 PROTEIN SSL1255"/>
    <property type="match status" value="1"/>
</dbReference>
<dbReference type="PANTHER" id="PTHR37525">
    <property type="entry name" value="UPF0175 PROTEIN SSL1255"/>
    <property type="match status" value="1"/>
</dbReference>
<dbReference type="Pfam" id="PF03683">
    <property type="entry name" value="UPF0175"/>
    <property type="match status" value="1"/>
</dbReference>
<name>A0A4Y5SJL9_9EURY</name>
<reference evidence="2 3" key="1">
    <citation type="submission" date="2019-06" db="EMBL/GenBank/DDBJ databases">
        <title>Thermococcus indicus sp. nov., a Fe(III)-reducing hyperthermophilic archaeon isolated from the Onnuri vent field of the Central Indian Ocean ridge.</title>
        <authorList>
            <person name="Lim J.K."/>
            <person name="Kim Y.J."/>
            <person name="Kwon K.K."/>
        </authorList>
    </citation>
    <scope>NUCLEOTIDE SEQUENCE [LARGE SCALE GENOMIC DNA]</scope>
    <source>
        <strain evidence="2 3">IOH1</strain>
    </source>
</reference>
<dbReference type="EMBL" id="CP040846">
    <property type="protein sequence ID" value="QDA30604.1"/>
    <property type="molecule type" value="Genomic_DNA"/>
</dbReference>
<sequence length="86" mass="9762">MNEVLVSFPQDLARILRVSGKELPKTVRIYLALELYREGIVSLGKAAEIAGVSRWEMMEILASKGIPLQYSEDDLKEDIETLERLL</sequence>